<dbReference type="EMBL" id="AMRM01000003">
    <property type="protein sequence ID" value="EKF20213.1"/>
    <property type="molecule type" value="Genomic_DNA"/>
</dbReference>
<accession>K2N804</accession>
<proteinExistence type="predicted"/>
<protein>
    <submittedName>
        <fullName evidence="2">Uncharacterized protein</fullName>
    </submittedName>
</protein>
<feature type="transmembrane region" description="Helical" evidence="1">
    <location>
        <begin position="109"/>
        <end position="130"/>
    </location>
</feature>
<evidence type="ECO:0000256" key="1">
    <source>
        <dbReference type="SAM" id="Phobius"/>
    </source>
</evidence>
<dbReference type="eggNOG" id="ENOG5031BGN">
    <property type="taxonomic scope" value="Bacteria"/>
</dbReference>
<name>K2N804_9HYPH</name>
<gene>
    <name evidence="2" type="ORF">NA2_03127</name>
</gene>
<comment type="caution">
    <text evidence="2">The sequence shown here is derived from an EMBL/GenBank/DDBJ whole genome shotgun (WGS) entry which is preliminary data.</text>
</comment>
<keyword evidence="3" id="KW-1185">Reference proteome</keyword>
<sequence length="161" mass="16938">MNRTASAFLLVTGFTGLLAALSFALQVKGYGFGSLGIARLDEVASSATFVPLAALYALAGALIAILPLRAAGLVHANAATPVYSTTLVLLATIVGLQIARFAFGNDGALWVLLDWRFGFAGAVIAAHLFLDALRRNALLRTLAFIGFCAATLACLYWSFRL</sequence>
<keyword evidence="1" id="KW-1133">Transmembrane helix</keyword>
<keyword evidence="1" id="KW-0812">Transmembrane</keyword>
<feature type="transmembrane region" description="Helical" evidence="1">
    <location>
        <begin position="137"/>
        <end position="159"/>
    </location>
</feature>
<dbReference type="RefSeq" id="WP_008594099.1">
    <property type="nucleotide sequence ID" value="NZ_AMRM01000003.1"/>
</dbReference>
<reference evidence="2 3" key="1">
    <citation type="journal article" date="2012" name="J. Bacteriol.">
        <title>Genome Sequence of Nitratireductor pacificus Type Strain pht-3B.</title>
        <authorList>
            <person name="Lai Q."/>
            <person name="Li G."/>
            <person name="Shao Z."/>
        </authorList>
    </citation>
    <scope>NUCLEOTIDE SEQUENCE [LARGE SCALE GENOMIC DNA]</scope>
    <source>
        <strain evidence="3">pht-3B</strain>
    </source>
</reference>
<dbReference type="AlphaFoldDB" id="K2N804"/>
<evidence type="ECO:0000313" key="3">
    <source>
        <dbReference type="Proteomes" id="UP000006786"/>
    </source>
</evidence>
<feature type="transmembrane region" description="Helical" evidence="1">
    <location>
        <begin position="48"/>
        <end position="70"/>
    </location>
</feature>
<feature type="transmembrane region" description="Helical" evidence="1">
    <location>
        <begin position="82"/>
        <end position="103"/>
    </location>
</feature>
<organism evidence="2 3">
    <name type="scientific">Nitratireductor pacificus pht-3B</name>
    <dbReference type="NCBI Taxonomy" id="391937"/>
    <lineage>
        <taxon>Bacteria</taxon>
        <taxon>Pseudomonadati</taxon>
        <taxon>Pseudomonadota</taxon>
        <taxon>Alphaproteobacteria</taxon>
        <taxon>Hyphomicrobiales</taxon>
        <taxon>Phyllobacteriaceae</taxon>
        <taxon>Nitratireductor</taxon>
    </lineage>
</organism>
<dbReference type="OrthoDB" id="8030171at2"/>
<evidence type="ECO:0000313" key="2">
    <source>
        <dbReference type="EMBL" id="EKF20213.1"/>
    </source>
</evidence>
<keyword evidence="1" id="KW-0472">Membrane</keyword>
<dbReference type="PATRIC" id="fig|391937.3.peg.648"/>
<dbReference type="Proteomes" id="UP000006786">
    <property type="component" value="Unassembled WGS sequence"/>
</dbReference>